<name>A0A1B6ILB5_9HEMI</name>
<evidence type="ECO:0000256" key="2">
    <source>
        <dbReference type="ARBA" id="ARBA00009295"/>
    </source>
</evidence>
<comment type="domain">
    <text evidence="11">The histidine box domains are involved in binding the catalytic metal ions.</text>
</comment>
<dbReference type="PANTHER" id="PTHR11351">
    <property type="entry name" value="ACYL-COA DESATURASE"/>
    <property type="match status" value="1"/>
</dbReference>
<evidence type="ECO:0000313" key="13">
    <source>
        <dbReference type="EMBL" id="JAS87709.1"/>
    </source>
</evidence>
<keyword evidence="6 12" id="KW-1133">Transmembrane helix</keyword>
<protein>
    <recommendedName>
        <fullName evidence="14">Fatty acid desaturase domain-containing protein</fullName>
    </recommendedName>
</protein>
<comment type="subcellular location">
    <subcellularLocation>
        <location evidence="1">Membrane</location>
        <topology evidence="1">Multi-pass membrane protein</topology>
    </subcellularLocation>
</comment>
<comment type="similarity">
    <text evidence="2 11">Belongs to the fatty acid desaturase type 1 family.</text>
</comment>
<feature type="transmembrane region" description="Helical" evidence="12">
    <location>
        <begin position="76"/>
        <end position="99"/>
    </location>
</feature>
<comment type="cofactor">
    <cofactor evidence="11">
        <name>Fe(2+)</name>
        <dbReference type="ChEBI" id="CHEBI:29033"/>
    </cofactor>
</comment>
<evidence type="ECO:0000256" key="6">
    <source>
        <dbReference type="ARBA" id="ARBA00022989"/>
    </source>
</evidence>
<evidence type="ECO:0000256" key="1">
    <source>
        <dbReference type="ARBA" id="ARBA00004141"/>
    </source>
</evidence>
<keyword evidence="3 11" id="KW-0444">Lipid biosynthesis</keyword>
<organism evidence="13">
    <name type="scientific">Homalodisca liturata</name>
    <dbReference type="NCBI Taxonomy" id="320908"/>
    <lineage>
        <taxon>Eukaryota</taxon>
        <taxon>Metazoa</taxon>
        <taxon>Ecdysozoa</taxon>
        <taxon>Arthropoda</taxon>
        <taxon>Hexapoda</taxon>
        <taxon>Insecta</taxon>
        <taxon>Pterygota</taxon>
        <taxon>Neoptera</taxon>
        <taxon>Paraneoptera</taxon>
        <taxon>Hemiptera</taxon>
        <taxon>Auchenorrhyncha</taxon>
        <taxon>Membracoidea</taxon>
        <taxon>Cicadellidae</taxon>
        <taxon>Cicadellinae</taxon>
        <taxon>Proconiini</taxon>
        <taxon>Homalodisca</taxon>
    </lineage>
</organism>
<dbReference type="GO" id="GO:0005506">
    <property type="term" value="F:iron ion binding"/>
    <property type="evidence" value="ECO:0007669"/>
    <property type="project" value="TreeGrafter"/>
</dbReference>
<evidence type="ECO:0000256" key="11">
    <source>
        <dbReference type="RuleBase" id="RU000581"/>
    </source>
</evidence>
<evidence type="ECO:0008006" key="14">
    <source>
        <dbReference type="Google" id="ProtNLM"/>
    </source>
</evidence>
<reference evidence="13" key="1">
    <citation type="submission" date="2015-11" db="EMBL/GenBank/DDBJ databases">
        <title>De novo transcriptome assembly of four potential Pierce s Disease insect vectors from Arizona vineyards.</title>
        <authorList>
            <person name="Tassone E.E."/>
        </authorList>
    </citation>
    <scope>NUCLEOTIDE SEQUENCE</scope>
</reference>
<evidence type="ECO:0000256" key="4">
    <source>
        <dbReference type="ARBA" id="ARBA00022692"/>
    </source>
</evidence>
<dbReference type="PANTHER" id="PTHR11351:SF31">
    <property type="entry name" value="DESATURASE 1, ISOFORM A-RELATED"/>
    <property type="match status" value="1"/>
</dbReference>
<keyword evidence="8" id="KW-0443">Lipid metabolism</keyword>
<evidence type="ECO:0000256" key="3">
    <source>
        <dbReference type="ARBA" id="ARBA00022516"/>
    </source>
</evidence>
<keyword evidence="10 11" id="KW-0275">Fatty acid biosynthesis</keyword>
<proteinExistence type="inferred from homology"/>
<dbReference type="AlphaFoldDB" id="A0A1B6ILB5"/>
<gene>
    <name evidence="13" type="ORF">g.51107</name>
</gene>
<dbReference type="InterPro" id="IPR015876">
    <property type="entry name" value="Acyl-CoA_DS"/>
</dbReference>
<sequence length="142" mass="16367">MPPNVTSAPNGIQYEDETMDPLIPSIEKYDGYPKQLPGNEYKRELVWRNIILFAYLHLAALYGAYLMLTAASWPTVIWAIVLYHWSGWGITAGAHRLWAHRSYKANLPLRMILVLFNTLAFEVTNATNWFIIFICCCIILFL</sequence>
<evidence type="ECO:0000256" key="5">
    <source>
        <dbReference type="ARBA" id="ARBA00022832"/>
    </source>
</evidence>
<evidence type="ECO:0000256" key="10">
    <source>
        <dbReference type="ARBA" id="ARBA00023160"/>
    </source>
</evidence>
<feature type="transmembrane region" description="Helical" evidence="12">
    <location>
        <begin position="50"/>
        <end position="70"/>
    </location>
</feature>
<dbReference type="GO" id="GO:0005789">
    <property type="term" value="C:endoplasmic reticulum membrane"/>
    <property type="evidence" value="ECO:0007669"/>
    <property type="project" value="TreeGrafter"/>
</dbReference>
<dbReference type="GO" id="GO:0004768">
    <property type="term" value="F:stearoyl-CoA 9-desaturase activity"/>
    <property type="evidence" value="ECO:0007669"/>
    <property type="project" value="TreeGrafter"/>
</dbReference>
<evidence type="ECO:0000256" key="12">
    <source>
        <dbReference type="SAM" id="Phobius"/>
    </source>
</evidence>
<keyword evidence="5" id="KW-0276">Fatty acid metabolism</keyword>
<keyword evidence="4 11" id="KW-0812">Transmembrane</keyword>
<dbReference type="PRINTS" id="PR00075">
    <property type="entry name" value="FACDDSATRASE"/>
</dbReference>
<evidence type="ECO:0000256" key="9">
    <source>
        <dbReference type="ARBA" id="ARBA00023136"/>
    </source>
</evidence>
<accession>A0A1B6ILB5</accession>
<dbReference type="EMBL" id="GECU01019997">
    <property type="protein sequence ID" value="JAS87709.1"/>
    <property type="molecule type" value="Transcribed_RNA"/>
</dbReference>
<evidence type="ECO:0000256" key="7">
    <source>
        <dbReference type="ARBA" id="ARBA00023002"/>
    </source>
</evidence>
<dbReference type="GO" id="GO:0006636">
    <property type="term" value="P:unsaturated fatty acid biosynthetic process"/>
    <property type="evidence" value="ECO:0007669"/>
    <property type="project" value="TreeGrafter"/>
</dbReference>
<evidence type="ECO:0000256" key="8">
    <source>
        <dbReference type="ARBA" id="ARBA00023098"/>
    </source>
</evidence>
<feature type="transmembrane region" description="Helical" evidence="12">
    <location>
        <begin position="111"/>
        <end position="141"/>
    </location>
</feature>
<keyword evidence="9 12" id="KW-0472">Membrane</keyword>
<keyword evidence="7 11" id="KW-0560">Oxidoreductase</keyword>